<reference evidence="2" key="1">
    <citation type="submission" date="2018-11" db="EMBL/GenBank/DDBJ databases">
        <title>Genomic sequence of a Bohle-iridovirus-like ranavirus isolated from a diseased boreal toad (Anaxyrus boreas boreas) in a North American aquarium.</title>
        <authorList>
            <person name="Subramaniam K."/>
            <person name="Waltzek T.B."/>
            <person name="Chinchar V.G."/>
        </authorList>
    </citation>
    <scope>NUCLEOTIDE SEQUENCE [LARGE SCALE GENOMIC DNA]</scope>
    <source>
        <strain evidence="2">ZRV040414</strain>
    </source>
</reference>
<name>A0A3S8V9D6_FRG3V</name>
<proteinExistence type="predicted"/>
<gene>
    <name evidence="2" type="primary">ORF093</name>
</gene>
<feature type="compositionally biased region" description="Low complexity" evidence="1">
    <location>
        <begin position="46"/>
        <end position="57"/>
    </location>
</feature>
<evidence type="ECO:0000313" key="2">
    <source>
        <dbReference type="EMBL" id="AZM32660.1"/>
    </source>
</evidence>
<protein>
    <submittedName>
        <fullName evidence="2">Uncharacterized protein</fullName>
    </submittedName>
</protein>
<evidence type="ECO:0000256" key="1">
    <source>
        <dbReference type="SAM" id="MobiDB-lite"/>
    </source>
</evidence>
<accession>A0A3S8V9D6</accession>
<sequence length="66" mass="7143">MYEYVRVVCAFPSAVWHMEILCVFFKTQELPPVLWVPLGPSGPLSPLKPASPLLPSATSTATGLSL</sequence>
<feature type="region of interest" description="Disordered" evidence="1">
    <location>
        <begin position="46"/>
        <end position="66"/>
    </location>
</feature>
<dbReference type="EMBL" id="MK227779">
    <property type="protein sequence ID" value="AZM32660.1"/>
    <property type="molecule type" value="Genomic_DNA"/>
</dbReference>
<organism evidence="2">
    <name type="scientific">Zoo ranavirus</name>
    <dbReference type="NCBI Taxonomy" id="1419340"/>
    <lineage>
        <taxon>Viruses</taxon>
        <taxon>Varidnaviria</taxon>
        <taxon>Bamfordvirae</taxon>
        <taxon>Nucleocytoviricota</taxon>
        <taxon>Megaviricetes</taxon>
        <taxon>Pimascovirales</taxon>
        <taxon>Pimascovirales incertae sedis</taxon>
        <taxon>Iridoviridae</taxon>
        <taxon>Alphairidovirinae</taxon>
        <taxon>Ranavirus</taxon>
        <taxon>Ranavirus rana1</taxon>
        <taxon>Frog virus 3</taxon>
    </lineage>
</organism>
<dbReference type="Proteomes" id="UP000317017">
    <property type="component" value="Genome"/>
</dbReference>